<organism evidence="9 10">
    <name type="scientific">Streptomyces lasiicapitis</name>
    <dbReference type="NCBI Taxonomy" id="1923961"/>
    <lineage>
        <taxon>Bacteria</taxon>
        <taxon>Bacillati</taxon>
        <taxon>Actinomycetota</taxon>
        <taxon>Actinomycetes</taxon>
        <taxon>Kitasatosporales</taxon>
        <taxon>Streptomycetaceae</taxon>
        <taxon>Streptomyces</taxon>
    </lineage>
</organism>
<evidence type="ECO:0000256" key="5">
    <source>
        <dbReference type="ARBA" id="ARBA00023136"/>
    </source>
</evidence>
<gene>
    <name evidence="9" type="primary">araJ</name>
    <name evidence="9" type="ORF">GCM10012286_16890</name>
</gene>
<feature type="transmembrane region" description="Helical" evidence="7">
    <location>
        <begin position="181"/>
        <end position="205"/>
    </location>
</feature>
<evidence type="ECO:0000313" key="10">
    <source>
        <dbReference type="Proteomes" id="UP000656881"/>
    </source>
</evidence>
<feature type="transmembrane region" description="Helical" evidence="7">
    <location>
        <begin position="26"/>
        <end position="45"/>
    </location>
</feature>
<sequence length="430" mass="43093">MKQSIQNIDPARPGPADTRQGSRMPLAVYVLALGIFTQGTSEFMLSGLLPGMADDLGVSIPDAGLLISAFAIGMVVGAPLLAVATLSWPRRTALVGLQAVFIAGHVVGALAPGYAVLFVTRVVSALAYAGFWGVAVATAVALVPSAAKSKAVALVAGGLTMATIVGVPAGTVLSQSSSWRAAFWAVAAATAVSLAATAFAIPAGGGEGEEPRSVRAELRGMARPQLWLSYAITAFAFGAVIVTFSYLAPFLTDESGLGEGGVPAVLALFGAGGMLGLIIGGRTAQSHAVGTLAVGLGALAVVSAALALTAHTTLVVVIGLTFLLGLAGYVTNPALQSRVFTLAPDAPTLVGATNTAAFNVGNTLAPMLGGLTIGAGYGYTSVAWLGAGLAALGCVGALWAARLERTARRQAARTSQTGADAGFEKMFQNV</sequence>
<dbReference type="PANTHER" id="PTHR43124">
    <property type="entry name" value="PURINE EFFLUX PUMP PBUE"/>
    <property type="match status" value="1"/>
</dbReference>
<keyword evidence="3 7" id="KW-0812">Transmembrane</keyword>
<keyword evidence="4 7" id="KW-1133">Transmembrane helix</keyword>
<feature type="transmembrane region" description="Helical" evidence="7">
    <location>
        <begin position="151"/>
        <end position="169"/>
    </location>
</feature>
<dbReference type="CDD" id="cd17324">
    <property type="entry name" value="MFS_NepI_like"/>
    <property type="match status" value="1"/>
</dbReference>
<keyword evidence="5 7" id="KW-0472">Membrane</keyword>
<keyword evidence="2" id="KW-1003">Cell membrane</keyword>
<dbReference type="Gene3D" id="1.20.1250.20">
    <property type="entry name" value="MFS general substrate transporter like domains"/>
    <property type="match status" value="1"/>
</dbReference>
<reference evidence="10" key="1">
    <citation type="journal article" date="2019" name="Int. J. Syst. Evol. Microbiol.">
        <title>The Global Catalogue of Microorganisms (GCM) 10K type strain sequencing project: providing services to taxonomists for standard genome sequencing and annotation.</title>
        <authorList>
            <consortium name="The Broad Institute Genomics Platform"/>
            <consortium name="The Broad Institute Genome Sequencing Center for Infectious Disease"/>
            <person name="Wu L."/>
            <person name="Ma J."/>
        </authorList>
    </citation>
    <scope>NUCLEOTIDE SEQUENCE [LARGE SCALE GENOMIC DNA]</scope>
    <source>
        <strain evidence="10">CGMCC 4.7349</strain>
    </source>
</reference>
<comment type="subcellular location">
    <subcellularLocation>
        <location evidence="1">Cell membrane</location>
        <topology evidence="1">Multi-pass membrane protein</topology>
    </subcellularLocation>
</comment>
<accession>A0ABQ2LM38</accession>
<evidence type="ECO:0000256" key="6">
    <source>
        <dbReference type="SAM" id="MobiDB-lite"/>
    </source>
</evidence>
<dbReference type="SUPFAM" id="SSF103473">
    <property type="entry name" value="MFS general substrate transporter"/>
    <property type="match status" value="1"/>
</dbReference>
<feature type="transmembrane region" description="Helical" evidence="7">
    <location>
        <begin position="125"/>
        <end position="144"/>
    </location>
</feature>
<keyword evidence="10" id="KW-1185">Reference proteome</keyword>
<evidence type="ECO:0000256" key="2">
    <source>
        <dbReference type="ARBA" id="ARBA00022475"/>
    </source>
</evidence>
<dbReference type="PROSITE" id="PS50850">
    <property type="entry name" value="MFS"/>
    <property type="match status" value="1"/>
</dbReference>
<evidence type="ECO:0000313" key="9">
    <source>
        <dbReference type="EMBL" id="GGO39748.1"/>
    </source>
</evidence>
<dbReference type="InterPro" id="IPR020846">
    <property type="entry name" value="MFS_dom"/>
</dbReference>
<feature type="transmembrane region" description="Helical" evidence="7">
    <location>
        <begin position="226"/>
        <end position="248"/>
    </location>
</feature>
<comment type="caution">
    <text evidence="9">The sequence shown here is derived from an EMBL/GenBank/DDBJ whole genome shotgun (WGS) entry which is preliminary data.</text>
</comment>
<feature type="domain" description="Major facilitator superfamily (MFS) profile" evidence="8">
    <location>
        <begin position="27"/>
        <end position="405"/>
    </location>
</feature>
<feature type="transmembrane region" description="Helical" evidence="7">
    <location>
        <begin position="288"/>
        <end position="308"/>
    </location>
</feature>
<dbReference type="Pfam" id="PF07690">
    <property type="entry name" value="MFS_1"/>
    <property type="match status" value="1"/>
</dbReference>
<feature type="transmembrane region" description="Helical" evidence="7">
    <location>
        <begin position="65"/>
        <end position="88"/>
    </location>
</feature>
<dbReference type="PANTHER" id="PTHR43124:SF3">
    <property type="entry name" value="CHLORAMPHENICOL EFFLUX PUMP RV0191"/>
    <property type="match status" value="1"/>
</dbReference>
<feature type="transmembrane region" description="Helical" evidence="7">
    <location>
        <begin position="356"/>
        <end position="377"/>
    </location>
</feature>
<proteinExistence type="predicted"/>
<name>A0ABQ2LM38_9ACTN</name>
<dbReference type="Proteomes" id="UP000656881">
    <property type="component" value="Unassembled WGS sequence"/>
</dbReference>
<feature type="region of interest" description="Disordered" evidence="6">
    <location>
        <begin position="1"/>
        <end position="20"/>
    </location>
</feature>
<evidence type="ECO:0000256" key="1">
    <source>
        <dbReference type="ARBA" id="ARBA00004651"/>
    </source>
</evidence>
<dbReference type="EMBL" id="BMNG01000003">
    <property type="protein sequence ID" value="GGO39748.1"/>
    <property type="molecule type" value="Genomic_DNA"/>
</dbReference>
<dbReference type="InterPro" id="IPR036259">
    <property type="entry name" value="MFS_trans_sf"/>
</dbReference>
<protein>
    <submittedName>
        <fullName evidence="9">Chloramphenicol efflux pump</fullName>
    </submittedName>
</protein>
<feature type="transmembrane region" description="Helical" evidence="7">
    <location>
        <begin position="100"/>
        <end position="119"/>
    </location>
</feature>
<dbReference type="InterPro" id="IPR050189">
    <property type="entry name" value="MFS_Efflux_Transporters"/>
</dbReference>
<evidence type="ECO:0000256" key="4">
    <source>
        <dbReference type="ARBA" id="ARBA00022989"/>
    </source>
</evidence>
<dbReference type="NCBIfam" id="NF033135">
    <property type="entry name" value="cmx_cmrA"/>
    <property type="match status" value="1"/>
</dbReference>
<feature type="transmembrane region" description="Helical" evidence="7">
    <location>
        <begin position="314"/>
        <end position="335"/>
    </location>
</feature>
<evidence type="ECO:0000256" key="7">
    <source>
        <dbReference type="SAM" id="Phobius"/>
    </source>
</evidence>
<evidence type="ECO:0000256" key="3">
    <source>
        <dbReference type="ARBA" id="ARBA00022692"/>
    </source>
</evidence>
<feature type="transmembrane region" description="Helical" evidence="7">
    <location>
        <begin position="383"/>
        <end position="401"/>
    </location>
</feature>
<dbReference type="InterPro" id="IPR011701">
    <property type="entry name" value="MFS"/>
</dbReference>
<feature type="transmembrane region" description="Helical" evidence="7">
    <location>
        <begin position="260"/>
        <end position="281"/>
    </location>
</feature>
<evidence type="ECO:0000259" key="8">
    <source>
        <dbReference type="PROSITE" id="PS50850"/>
    </source>
</evidence>